<dbReference type="Gene3D" id="2.60.120.10">
    <property type="entry name" value="Jelly Rolls"/>
    <property type="match status" value="1"/>
</dbReference>
<dbReference type="AlphaFoldDB" id="A0A7X5BZ38"/>
<evidence type="ECO:0000256" key="2">
    <source>
        <dbReference type="ARBA" id="ARBA00023125"/>
    </source>
</evidence>
<evidence type="ECO:0000313" key="5">
    <source>
        <dbReference type="EMBL" id="NBC70307.1"/>
    </source>
</evidence>
<proteinExistence type="predicted"/>
<evidence type="ECO:0000313" key="6">
    <source>
        <dbReference type="Proteomes" id="UP000558113"/>
    </source>
</evidence>
<protein>
    <submittedName>
        <fullName evidence="5">Helix-turn-helix domain-containing protein</fullName>
    </submittedName>
</protein>
<keyword evidence="1" id="KW-0805">Transcription regulation</keyword>
<dbReference type="SUPFAM" id="SSF51215">
    <property type="entry name" value="Regulatory protein AraC"/>
    <property type="match status" value="1"/>
</dbReference>
<dbReference type="InterPro" id="IPR014710">
    <property type="entry name" value="RmlC-like_jellyroll"/>
</dbReference>
<dbReference type="InterPro" id="IPR013096">
    <property type="entry name" value="Cupin_2"/>
</dbReference>
<dbReference type="Gene3D" id="1.10.10.60">
    <property type="entry name" value="Homeodomain-like"/>
    <property type="match status" value="2"/>
</dbReference>
<accession>A0A7X5BZ38</accession>
<reference evidence="5 6" key="1">
    <citation type="submission" date="2020-01" db="EMBL/GenBank/DDBJ databases">
        <title>Paenibacillus soybeanensis sp. nov. isolated from the nodules of soybean (Glycine max(L.) Merr).</title>
        <authorList>
            <person name="Wang H."/>
        </authorList>
    </citation>
    <scope>NUCLEOTIDE SEQUENCE [LARGE SCALE GENOMIC DNA]</scope>
    <source>
        <strain evidence="5 6">DSM 23054</strain>
    </source>
</reference>
<dbReference type="InterPro" id="IPR009057">
    <property type="entry name" value="Homeodomain-like_sf"/>
</dbReference>
<feature type="domain" description="HTH araC/xylS-type" evidence="4">
    <location>
        <begin position="177"/>
        <end position="275"/>
    </location>
</feature>
<dbReference type="PANTHER" id="PTHR43280:SF2">
    <property type="entry name" value="HTH-TYPE TRANSCRIPTIONAL REGULATOR EXSA"/>
    <property type="match status" value="1"/>
</dbReference>
<dbReference type="OrthoDB" id="182534at2"/>
<dbReference type="GO" id="GO:0043565">
    <property type="term" value="F:sequence-specific DNA binding"/>
    <property type="evidence" value="ECO:0007669"/>
    <property type="project" value="InterPro"/>
</dbReference>
<keyword evidence="3" id="KW-0804">Transcription</keyword>
<dbReference type="InterPro" id="IPR037923">
    <property type="entry name" value="HTH-like"/>
</dbReference>
<dbReference type="Proteomes" id="UP000558113">
    <property type="component" value="Unassembled WGS sequence"/>
</dbReference>
<sequence>MSEMSLFRSQPVYLGGAAFSFDGHPGRFNLELHKHDANSEMLLIEEGAGEFEIDGRSFTAGAGTLLFYQRGLWHKELSTKHPFRATYIGFTGLQMGEQLPDCFFGQGQDPVIELHEHLPAIGKLMRDCIAEQDRMEPESQLVANHYLGVLFVKLARIVHYRDTVSERTRSTAKEAVWKAKRMMEENYGAPLTLESLASETYLNKYHLAHLFKEMVGVSPIQFLIYCRMEAAKRFLRTTGLQVKEIAEIVGYQSEPSFYSVFMKTIGTTPRKYREGCG</sequence>
<evidence type="ECO:0000256" key="1">
    <source>
        <dbReference type="ARBA" id="ARBA00023015"/>
    </source>
</evidence>
<evidence type="ECO:0000256" key="3">
    <source>
        <dbReference type="ARBA" id="ARBA00023163"/>
    </source>
</evidence>
<dbReference type="InterPro" id="IPR020449">
    <property type="entry name" value="Tscrpt_reg_AraC-type_HTH"/>
</dbReference>
<dbReference type="GO" id="GO:0003700">
    <property type="term" value="F:DNA-binding transcription factor activity"/>
    <property type="evidence" value="ECO:0007669"/>
    <property type="project" value="InterPro"/>
</dbReference>
<dbReference type="SMART" id="SM00342">
    <property type="entry name" value="HTH_ARAC"/>
    <property type="match status" value="1"/>
</dbReference>
<dbReference type="InterPro" id="IPR018060">
    <property type="entry name" value="HTH_AraC"/>
</dbReference>
<dbReference type="Pfam" id="PF12833">
    <property type="entry name" value="HTH_18"/>
    <property type="match status" value="1"/>
</dbReference>
<dbReference type="PRINTS" id="PR00032">
    <property type="entry name" value="HTHARAC"/>
</dbReference>
<name>A0A7X5BZ38_9BACL</name>
<dbReference type="Pfam" id="PF07883">
    <property type="entry name" value="Cupin_2"/>
    <property type="match status" value="1"/>
</dbReference>
<gene>
    <name evidence="5" type="ORF">GT003_15005</name>
</gene>
<keyword evidence="6" id="KW-1185">Reference proteome</keyword>
<comment type="caution">
    <text evidence="5">The sequence shown here is derived from an EMBL/GenBank/DDBJ whole genome shotgun (WGS) entry which is preliminary data.</text>
</comment>
<dbReference type="RefSeq" id="WP_161699080.1">
    <property type="nucleotide sequence ID" value="NZ_JAAAMU010000006.1"/>
</dbReference>
<dbReference type="PROSITE" id="PS01124">
    <property type="entry name" value="HTH_ARAC_FAMILY_2"/>
    <property type="match status" value="1"/>
</dbReference>
<keyword evidence="2" id="KW-0238">DNA-binding</keyword>
<dbReference type="EMBL" id="JAAAMU010000006">
    <property type="protein sequence ID" value="NBC70307.1"/>
    <property type="molecule type" value="Genomic_DNA"/>
</dbReference>
<dbReference type="PANTHER" id="PTHR43280">
    <property type="entry name" value="ARAC-FAMILY TRANSCRIPTIONAL REGULATOR"/>
    <property type="match status" value="1"/>
</dbReference>
<organism evidence="5 6">
    <name type="scientific">Paenibacillus sacheonensis</name>
    <dbReference type="NCBI Taxonomy" id="742054"/>
    <lineage>
        <taxon>Bacteria</taxon>
        <taxon>Bacillati</taxon>
        <taxon>Bacillota</taxon>
        <taxon>Bacilli</taxon>
        <taxon>Bacillales</taxon>
        <taxon>Paenibacillaceae</taxon>
        <taxon>Paenibacillus</taxon>
    </lineage>
</organism>
<dbReference type="SUPFAM" id="SSF46689">
    <property type="entry name" value="Homeodomain-like"/>
    <property type="match status" value="2"/>
</dbReference>
<evidence type="ECO:0000259" key="4">
    <source>
        <dbReference type="PROSITE" id="PS01124"/>
    </source>
</evidence>